<reference evidence="2 3" key="1">
    <citation type="submission" date="2019-03" db="EMBL/GenBank/DDBJ databases">
        <title>Genomic Encyclopedia of Type Strains, Phase IV (KMG-IV): sequencing the most valuable type-strain genomes for metagenomic binning, comparative biology and taxonomic classification.</title>
        <authorList>
            <person name="Goeker M."/>
        </authorList>
    </citation>
    <scope>NUCLEOTIDE SEQUENCE [LARGE SCALE GENOMIC DNA]</scope>
    <source>
        <strain evidence="2 3">DSM 654</strain>
    </source>
</reference>
<dbReference type="Gene3D" id="3.60.15.10">
    <property type="entry name" value="Ribonuclease Z/Hydroxyacylglutathione hydrolase-like"/>
    <property type="match status" value="1"/>
</dbReference>
<dbReference type="PANTHER" id="PTHR13754:SF18">
    <property type="entry name" value="7,8-DIHYDROPTERIN-6-METHYL-4-(BETA-D-RIBOFURANOSYL)-AMINOBENZENE-5'-PHOSPHATE SYNTHASE"/>
    <property type="match status" value="1"/>
</dbReference>
<dbReference type="RefSeq" id="WP_207911066.1">
    <property type="nucleotide sequence ID" value="NZ_CBCSGL010000010.1"/>
</dbReference>
<dbReference type="Pfam" id="PF00753">
    <property type="entry name" value="Lactamase_B"/>
    <property type="match status" value="1"/>
</dbReference>
<dbReference type="InterPro" id="IPR036866">
    <property type="entry name" value="RibonucZ/Hydroxyglut_hydro"/>
</dbReference>
<evidence type="ECO:0000313" key="2">
    <source>
        <dbReference type="EMBL" id="TCV04548.1"/>
    </source>
</evidence>
<sequence>MIDRLNIKVLTDSSYDTPRPTASPWVKARRIGFSAPGNFRKTLHNEWGLALALESQAGSQTRNLMLDFGYTFAALANNMDIMGVDPSKVQALILSHGHFDHFGGLIEFLQQNRAKLPASLTLYAGGEDNFCRRVSAGGTPGQFSESGVLDRRELAALKVRVVLCPTPTVIADQAFTTGVIERNSFERVLPNTWVDYSIKDGLGCDIPAAAEKARGKPVPDEHLNEHATCFHLKDRGLIVISSCGHSGIVNSTRQAMKVSGVDKVHAIVGGFHLFPADEAYLKQTVAELGKLNPDVLIPMHCSGPGLLAALRSMMPEQVVPSTTGTEFTFGA</sequence>
<dbReference type="SUPFAM" id="SSF56281">
    <property type="entry name" value="Metallo-hydrolase/oxidoreductase"/>
    <property type="match status" value="1"/>
</dbReference>
<dbReference type="GO" id="GO:0016740">
    <property type="term" value="F:transferase activity"/>
    <property type="evidence" value="ECO:0007669"/>
    <property type="project" value="TreeGrafter"/>
</dbReference>
<dbReference type="EMBL" id="SMBU01000001">
    <property type="protein sequence ID" value="TCV04548.1"/>
    <property type="molecule type" value="Genomic_DNA"/>
</dbReference>
<keyword evidence="3" id="KW-1185">Reference proteome</keyword>
<evidence type="ECO:0000259" key="1">
    <source>
        <dbReference type="Pfam" id="PF00753"/>
    </source>
</evidence>
<dbReference type="InterPro" id="IPR052926">
    <property type="entry name" value="Metallo-beta-lactamase_dom"/>
</dbReference>
<organism evidence="2 3">
    <name type="scientific">Roseateles saccharophilus</name>
    <name type="common">Pseudomonas saccharophila</name>
    <dbReference type="NCBI Taxonomy" id="304"/>
    <lineage>
        <taxon>Bacteria</taxon>
        <taxon>Pseudomonadati</taxon>
        <taxon>Pseudomonadota</taxon>
        <taxon>Betaproteobacteria</taxon>
        <taxon>Burkholderiales</taxon>
        <taxon>Sphaerotilaceae</taxon>
        <taxon>Roseateles</taxon>
    </lineage>
</organism>
<dbReference type="AlphaFoldDB" id="A0A4R3VKW7"/>
<protein>
    <submittedName>
        <fullName evidence="2">7, 8-dihydropterin-6-yl-methyl-4-(Beta-D-ribofuranosyl)aminobenzene 5'-phosphate synthase</fullName>
    </submittedName>
</protein>
<dbReference type="PANTHER" id="PTHR13754">
    <property type="entry name" value="METALLO-BETA-LACTAMASE SUPERFAMILY PROTEIN"/>
    <property type="match status" value="1"/>
</dbReference>
<comment type="caution">
    <text evidence="2">The sequence shown here is derived from an EMBL/GenBank/DDBJ whole genome shotgun (WGS) entry which is preliminary data.</text>
</comment>
<dbReference type="InterPro" id="IPR041712">
    <property type="entry name" value="DHPS-like_MBL-fold"/>
</dbReference>
<evidence type="ECO:0000313" key="3">
    <source>
        <dbReference type="Proteomes" id="UP000295110"/>
    </source>
</evidence>
<feature type="domain" description="Metallo-beta-lactamase" evidence="1">
    <location>
        <begin position="67"/>
        <end position="115"/>
    </location>
</feature>
<dbReference type="CDD" id="cd07713">
    <property type="entry name" value="DHPS-like_MBL-fold"/>
    <property type="match status" value="1"/>
</dbReference>
<dbReference type="InterPro" id="IPR001279">
    <property type="entry name" value="Metallo-B-lactamas"/>
</dbReference>
<proteinExistence type="predicted"/>
<accession>A0A4R3VKW7</accession>
<name>A0A4R3VKW7_ROSSA</name>
<dbReference type="Proteomes" id="UP000295110">
    <property type="component" value="Unassembled WGS sequence"/>
</dbReference>
<gene>
    <name evidence="2" type="ORF">EV671_1001304</name>
</gene>